<protein>
    <submittedName>
        <fullName evidence="2">Uncharacterized protein</fullName>
    </submittedName>
</protein>
<dbReference type="PATRIC" id="fig|1264675.3.peg.2421"/>
<organism evidence="2 3">
    <name type="scientific">Ralstonia pickettii OR214</name>
    <dbReference type="NCBI Taxonomy" id="1264675"/>
    <lineage>
        <taxon>Bacteria</taxon>
        <taxon>Pseudomonadati</taxon>
        <taxon>Pseudomonadota</taxon>
        <taxon>Betaproteobacteria</taxon>
        <taxon>Burkholderiales</taxon>
        <taxon>Burkholderiaceae</taxon>
        <taxon>Ralstonia</taxon>
    </lineage>
</organism>
<dbReference type="AlphaFoldDB" id="R0CLT8"/>
<reference evidence="2 3" key="1">
    <citation type="journal article" date="2013" name="Genome Announc.">
        <title>Draft Genome Sequence for Ralstonia sp. Strain OR214, a Bacterium with Potential for Bioremediation.</title>
        <authorList>
            <person name="Utturkar S.M."/>
            <person name="Bollmann A."/>
            <person name="Brzoska R.M."/>
            <person name="Klingeman D.M."/>
            <person name="Epstein S.E."/>
            <person name="Palumbo A.V."/>
            <person name="Brown S.D."/>
        </authorList>
    </citation>
    <scope>NUCLEOTIDE SEQUENCE [LARGE SCALE GENOMIC DNA]</scope>
    <source>
        <strain evidence="2 3">OR214</strain>
    </source>
</reference>
<evidence type="ECO:0000313" key="3">
    <source>
        <dbReference type="Proteomes" id="UP000013280"/>
    </source>
</evidence>
<feature type="transmembrane region" description="Helical" evidence="1">
    <location>
        <begin position="20"/>
        <end position="41"/>
    </location>
</feature>
<dbReference type="Proteomes" id="UP000013280">
    <property type="component" value="Unassembled WGS sequence"/>
</dbReference>
<sequence length="97" mass="11175">MIMARRYGNPKNRVPPQFRYLAEGGQVALIALGSLVLAWFVNELPCSIMKGVSPKLVCEPTMLWMFWIPFALFVLAFAVGGWRYYKDYHCGELWDDL</sequence>
<name>R0CLT8_RALPI</name>
<gene>
    <name evidence="2" type="ORF">OR214_02491</name>
</gene>
<evidence type="ECO:0000256" key="1">
    <source>
        <dbReference type="SAM" id="Phobius"/>
    </source>
</evidence>
<keyword evidence="1" id="KW-0812">Transmembrane</keyword>
<keyword evidence="1" id="KW-0472">Membrane</keyword>
<proteinExistence type="predicted"/>
<comment type="caution">
    <text evidence="2">The sequence shown here is derived from an EMBL/GenBank/DDBJ whole genome shotgun (WGS) entry which is preliminary data.</text>
</comment>
<evidence type="ECO:0000313" key="2">
    <source>
        <dbReference type="EMBL" id="ENZ77490.1"/>
    </source>
</evidence>
<accession>R0CLT8</accession>
<keyword evidence="1" id="KW-1133">Transmembrane helix</keyword>
<dbReference type="EMBL" id="APMQ01000006">
    <property type="protein sequence ID" value="ENZ77490.1"/>
    <property type="molecule type" value="Genomic_DNA"/>
</dbReference>
<feature type="transmembrane region" description="Helical" evidence="1">
    <location>
        <begin position="61"/>
        <end position="79"/>
    </location>
</feature>